<sequence length="722" mass="79851">MFQVIQVSVRRALCRGVRFSARCVPAAARAGSVPGSEVAAGRTLTLRLCSGDRRTDRSSTVDPDLEEQFVFLEYTDPEEDLSSSSAPPPPPPPPTGSPADSRVPPQRPLRALERQLLALRGVAQREVEPDSLIQFHDVDFPLDEELVAARNKKKKKKKAAGRGEHKVFGTPDVDEPISDTCCSGCGALLHCAATDVPGYLPSEKYKALLQEERLSGATCQRCHLLTHHHKALNLHMSTDQYRDVVRQIRPLKALVLLIVDLLDVPDSIVPDLPDLVGTNKHVVVLGNKIDLLPGDSPNYLQRIKRQLVRYCEDAGFGGQVTDIHLISAKTGYGIEGLISSLQQSWKYKGDVYLVGSANAGKSTLFNTLLESDYCKSKVPDAIHKATISPWPGTTLNLLKFPIINPTPYRMFRRQERLNEASRQTESELSQDEVKRLQHFSRQGYLMGRVGRTFRSDVRSRRDEIEFDPDRLAFGENEEGQMTIKAPSRLADEFTVNELKDAHWLFDTPGIMKEHDILSLLTEQEVMSVVPSQAVVPRTFVLKPSMSLFVGALARIDFLQGETSCWFSVVASSQVPVHITSLEKADSVYEKHAGHVLLGVPLGGSERMKEFPALIPQVFRLEGRGFLEAAADIKLSSAGWVAVTAAEGDEVLLRVHGPEAVAFSVRTPPLLPHIVSLKGERIQKSAAYKPMKPPGLLDGGLSIHGAERLHVKKKVKKMKKMKK</sequence>
<dbReference type="Proteomes" id="UP000694389">
    <property type="component" value="Unassembled WGS sequence"/>
</dbReference>
<dbReference type="OMA" id="LGCTNVG"/>
<dbReference type="AlphaFoldDB" id="A0A8P4JUK3"/>
<dbReference type="Pfam" id="PF21516">
    <property type="entry name" value="YqeH-like_C"/>
    <property type="match status" value="1"/>
</dbReference>
<dbReference type="InterPro" id="IPR048422">
    <property type="entry name" value="NOA1/YqeH-like_C"/>
</dbReference>
<feature type="compositionally biased region" description="Pro residues" evidence="1">
    <location>
        <begin position="86"/>
        <end position="96"/>
    </location>
</feature>
<evidence type="ECO:0000313" key="4">
    <source>
        <dbReference type="Proteomes" id="UP000694389"/>
    </source>
</evidence>
<feature type="domain" description="CP-type G" evidence="2">
    <location>
        <begin position="241"/>
        <end position="513"/>
    </location>
</feature>
<protein>
    <submittedName>
        <fullName evidence="3">Nitric oxide associated 1</fullName>
    </submittedName>
</protein>
<dbReference type="OrthoDB" id="1696305at2759"/>
<dbReference type="InterPro" id="IPR030378">
    <property type="entry name" value="G_CP_dom"/>
</dbReference>
<dbReference type="InterPro" id="IPR027417">
    <property type="entry name" value="P-loop_NTPase"/>
</dbReference>
<organism evidence="3 4">
    <name type="scientific">Dicentrarchus labrax</name>
    <name type="common">European seabass</name>
    <name type="synonym">Morone labrax</name>
    <dbReference type="NCBI Taxonomy" id="13489"/>
    <lineage>
        <taxon>Eukaryota</taxon>
        <taxon>Metazoa</taxon>
        <taxon>Chordata</taxon>
        <taxon>Craniata</taxon>
        <taxon>Vertebrata</taxon>
        <taxon>Euteleostomi</taxon>
        <taxon>Actinopterygii</taxon>
        <taxon>Neopterygii</taxon>
        <taxon>Teleostei</taxon>
        <taxon>Neoteleostei</taxon>
        <taxon>Acanthomorphata</taxon>
        <taxon>Eupercaria</taxon>
        <taxon>Moronidae</taxon>
        <taxon>Dicentrarchus</taxon>
    </lineage>
</organism>
<dbReference type="PROSITE" id="PS51721">
    <property type="entry name" value="G_CP"/>
    <property type="match status" value="1"/>
</dbReference>
<evidence type="ECO:0000313" key="3">
    <source>
        <dbReference type="Ensembl" id="ENSDLAP00005063319.1"/>
    </source>
</evidence>
<dbReference type="Ensembl" id="ENSDLAT00005080210.1">
    <property type="protein sequence ID" value="ENSDLAP00005063319.1"/>
    <property type="gene ID" value="ENSDLAG00005011470.2"/>
</dbReference>
<name>A0A8P4JUK3_DICLA</name>
<dbReference type="RefSeq" id="XP_051275856.1">
    <property type="nucleotide sequence ID" value="XM_051419896.1"/>
</dbReference>
<evidence type="ECO:0000256" key="1">
    <source>
        <dbReference type="SAM" id="MobiDB-lite"/>
    </source>
</evidence>
<dbReference type="Gene3D" id="3.40.50.300">
    <property type="entry name" value="P-loop containing nucleotide triphosphate hydrolases"/>
    <property type="match status" value="1"/>
</dbReference>
<accession>A0A8P4JUK3</accession>
<proteinExistence type="predicted"/>
<gene>
    <name evidence="3" type="primary">LOC127374503</name>
</gene>
<dbReference type="InterPro" id="IPR052807">
    <property type="entry name" value="Mito_transl_resp_regulator"/>
</dbReference>
<dbReference type="InterPro" id="IPR006073">
    <property type="entry name" value="GTP-bd"/>
</dbReference>
<dbReference type="SUPFAM" id="SSF52540">
    <property type="entry name" value="P-loop containing nucleoside triphosphate hydrolases"/>
    <property type="match status" value="1"/>
</dbReference>
<dbReference type="GO" id="GO:0005525">
    <property type="term" value="F:GTP binding"/>
    <property type="evidence" value="ECO:0007669"/>
    <property type="project" value="InterPro"/>
</dbReference>
<dbReference type="CDD" id="cd01855">
    <property type="entry name" value="YqeH"/>
    <property type="match status" value="1"/>
</dbReference>
<reference evidence="3" key="2">
    <citation type="submission" date="2025-09" db="UniProtKB">
        <authorList>
            <consortium name="Ensembl"/>
        </authorList>
    </citation>
    <scope>IDENTIFICATION</scope>
</reference>
<keyword evidence="4" id="KW-1185">Reference proteome</keyword>
<dbReference type="GeneTree" id="ENSGT00390000001695"/>
<dbReference type="Pfam" id="PF01926">
    <property type="entry name" value="MMR_HSR1"/>
    <property type="match status" value="1"/>
</dbReference>
<evidence type="ECO:0000259" key="2">
    <source>
        <dbReference type="PROSITE" id="PS51721"/>
    </source>
</evidence>
<dbReference type="PANTHER" id="PTHR46406:SF1">
    <property type="entry name" value="NITRIC OXIDE-ASSOCIATED PROTEIN 1"/>
    <property type="match status" value="1"/>
</dbReference>
<dbReference type="GeneID" id="127374503"/>
<reference evidence="3" key="1">
    <citation type="submission" date="2025-08" db="UniProtKB">
        <authorList>
            <consortium name="Ensembl"/>
        </authorList>
    </citation>
    <scope>IDENTIFICATION</scope>
</reference>
<dbReference type="PANTHER" id="PTHR46406">
    <property type="entry name" value="NITRIC OXIDE-ASSOCIATED PROTEIN 1"/>
    <property type="match status" value="1"/>
</dbReference>
<feature type="region of interest" description="Disordered" evidence="1">
    <location>
        <begin position="77"/>
        <end position="105"/>
    </location>
</feature>